<dbReference type="Proteomes" id="UP000050700">
    <property type="component" value="Unassembled WGS sequence"/>
</dbReference>
<accession>A0A158SXD0</accession>
<reference evidence="1 2" key="1">
    <citation type="submission" date="2014-05" db="EMBL/GenBank/DDBJ databases">
        <title>Methylome analysis of the phasevarions of Haemophilus influenzae.</title>
        <authorList>
            <person name="Atack J.M."/>
            <person name="Fox K.L."/>
            <person name="Power P.M."/>
            <person name="Clark T."/>
            <person name="Jurcisek J."/>
            <person name="Korlach J."/>
            <person name="Bakaletz L.O."/>
            <person name="Jennings M.P."/>
        </authorList>
    </citation>
    <scope>NUCLEOTIDE SEQUENCE [LARGE SCALE GENOMIC DNA]</scope>
    <source>
        <strain evidence="1 2">1209</strain>
    </source>
</reference>
<dbReference type="EMBL" id="JMQP01000002">
    <property type="protein sequence ID" value="KIS35524.1"/>
    <property type="molecule type" value="Genomic_DNA"/>
</dbReference>
<organism evidence="1 2">
    <name type="scientific">Haemophilus influenzae</name>
    <dbReference type="NCBI Taxonomy" id="727"/>
    <lineage>
        <taxon>Bacteria</taxon>
        <taxon>Pseudomonadati</taxon>
        <taxon>Pseudomonadota</taxon>
        <taxon>Gammaproteobacteria</taxon>
        <taxon>Pasteurellales</taxon>
        <taxon>Pasteurellaceae</taxon>
        <taxon>Haemophilus</taxon>
    </lineage>
</organism>
<comment type="caution">
    <text evidence="1">The sequence shown here is derived from an EMBL/GenBank/DDBJ whole genome shotgun (WGS) entry which is preliminary data.</text>
</comment>
<proteinExistence type="predicted"/>
<dbReference type="PATRIC" id="fig|727.582.peg.1039"/>
<protein>
    <submittedName>
        <fullName evidence="1">Uncharacterized protein</fullName>
    </submittedName>
</protein>
<gene>
    <name evidence="1" type="ORF">NTHI1209_01131</name>
</gene>
<dbReference type="AlphaFoldDB" id="A0A158SXD0"/>
<evidence type="ECO:0000313" key="2">
    <source>
        <dbReference type="Proteomes" id="UP000050700"/>
    </source>
</evidence>
<sequence length="45" mass="4718">MCICCLWGTNGLISSFIDTAKSPLTLFAKEGDSLSKLPATGSLLI</sequence>
<evidence type="ECO:0000313" key="1">
    <source>
        <dbReference type="EMBL" id="KIS35524.1"/>
    </source>
</evidence>
<name>A0A158SXD0_HAEIF</name>